<dbReference type="PANTHER" id="PTHR11895">
    <property type="entry name" value="TRANSAMIDASE"/>
    <property type="match status" value="1"/>
</dbReference>
<dbReference type="RefSeq" id="WP_155355969.1">
    <property type="nucleotide sequence ID" value="NZ_BAAAHL010000010.1"/>
</dbReference>
<reference evidence="3 4" key="1">
    <citation type="submission" date="2019-10" db="EMBL/GenBank/DDBJ databases">
        <title>Whole genome shotgun sequence of Acrocarpospora macrocephala NBRC 16266.</title>
        <authorList>
            <person name="Ichikawa N."/>
            <person name="Kimura A."/>
            <person name="Kitahashi Y."/>
            <person name="Komaki H."/>
            <person name="Oguchi A."/>
        </authorList>
    </citation>
    <scope>NUCLEOTIDE SEQUENCE [LARGE SCALE GENOMIC DNA]</scope>
    <source>
        <strain evidence="3 4">NBRC 16266</strain>
    </source>
</reference>
<comment type="similarity">
    <text evidence="1">Belongs to the amidase family.</text>
</comment>
<dbReference type="InterPro" id="IPR000120">
    <property type="entry name" value="Amidase"/>
</dbReference>
<dbReference type="EMBL" id="BLAE01000022">
    <property type="protein sequence ID" value="GES10534.1"/>
    <property type="molecule type" value="Genomic_DNA"/>
</dbReference>
<evidence type="ECO:0000256" key="1">
    <source>
        <dbReference type="ARBA" id="ARBA00009199"/>
    </source>
</evidence>
<dbReference type="InterPro" id="IPR020556">
    <property type="entry name" value="Amidase_CS"/>
</dbReference>
<dbReference type="InterPro" id="IPR036928">
    <property type="entry name" value="AS_sf"/>
</dbReference>
<dbReference type="InterPro" id="IPR023631">
    <property type="entry name" value="Amidase_dom"/>
</dbReference>
<dbReference type="GO" id="GO:0016787">
    <property type="term" value="F:hydrolase activity"/>
    <property type="evidence" value="ECO:0007669"/>
    <property type="project" value="UniProtKB-KW"/>
</dbReference>
<dbReference type="Gene3D" id="3.90.1300.10">
    <property type="entry name" value="Amidase signature (AS) domain"/>
    <property type="match status" value="1"/>
</dbReference>
<dbReference type="PROSITE" id="PS00571">
    <property type="entry name" value="AMIDASES"/>
    <property type="match status" value="1"/>
</dbReference>
<dbReference type="Proteomes" id="UP000331127">
    <property type="component" value="Unassembled WGS sequence"/>
</dbReference>
<dbReference type="AlphaFoldDB" id="A0A5M3WNM4"/>
<protein>
    <submittedName>
        <fullName evidence="3">Indoleacetamide hydrolase</fullName>
    </submittedName>
</protein>
<accession>A0A5M3WNM4</accession>
<dbReference type="SUPFAM" id="SSF75304">
    <property type="entry name" value="Amidase signature (AS) enzymes"/>
    <property type="match status" value="1"/>
</dbReference>
<keyword evidence="3" id="KW-0378">Hydrolase</keyword>
<evidence type="ECO:0000259" key="2">
    <source>
        <dbReference type="Pfam" id="PF01425"/>
    </source>
</evidence>
<evidence type="ECO:0000313" key="4">
    <source>
        <dbReference type="Proteomes" id="UP000331127"/>
    </source>
</evidence>
<proteinExistence type="inferred from homology"/>
<feature type="domain" description="Amidase" evidence="2">
    <location>
        <begin position="24"/>
        <end position="443"/>
    </location>
</feature>
<evidence type="ECO:0000313" key="3">
    <source>
        <dbReference type="EMBL" id="GES10534.1"/>
    </source>
</evidence>
<dbReference type="Pfam" id="PF01425">
    <property type="entry name" value="Amidase"/>
    <property type="match status" value="1"/>
</dbReference>
<dbReference type="PANTHER" id="PTHR11895:SF7">
    <property type="entry name" value="GLUTAMYL-TRNA(GLN) AMIDOTRANSFERASE SUBUNIT A, MITOCHONDRIAL"/>
    <property type="match status" value="1"/>
</dbReference>
<dbReference type="OrthoDB" id="9811471at2"/>
<comment type="caution">
    <text evidence="3">The sequence shown here is derived from an EMBL/GenBank/DDBJ whole genome shotgun (WGS) entry which is preliminary data.</text>
</comment>
<organism evidence="3 4">
    <name type="scientific">Acrocarpospora macrocephala</name>
    <dbReference type="NCBI Taxonomy" id="150177"/>
    <lineage>
        <taxon>Bacteria</taxon>
        <taxon>Bacillati</taxon>
        <taxon>Actinomycetota</taxon>
        <taxon>Actinomycetes</taxon>
        <taxon>Streptosporangiales</taxon>
        <taxon>Streptosporangiaceae</taxon>
        <taxon>Acrocarpospora</taxon>
    </lineage>
</organism>
<name>A0A5M3WNM4_9ACTN</name>
<sequence>MELWQMGAVELGQLIRQRRTTSREVVQAHLDRLADVNPHINAVVETRTEQALHAAGQADQAIRDGHPTSRLHGVPFTLKTNIDLAGSATTHGVPALQHAVAAADSPHVARLREAGAVPLGRTNMPNFGFRWHTDSSLYGPTLNPWDPTRTPGGSSGGDAAAVATGITPLALGNDYGGSIRWPAQACGVTGLRPTRTRVPYHSAAPAELPFTLQMCATNGPIARRVADLRAALQIIAGQHAADPWTVSAPLTGPELPRRAAVTFDPAGTGVSPHAAEAVQRAADTLADAGYAVDRIDPPDVESAARAFAALAATEIRLSPPFWHESLSPGQRRFVEDFTEATGVLTLDSYVRALSDRLATARAWAHLQERYPIILAPGNTHPPFPVGTDTRGSGAVSALIDQSLLVILVNFLDLPAVVTPVGVSGGLPQAVQLIGPRYREDVCLQAAQVLEDRFGTFTPIAPRPAEQLAHV</sequence>
<dbReference type="NCBIfam" id="NF005687">
    <property type="entry name" value="PRK07487.1"/>
    <property type="match status" value="1"/>
</dbReference>
<gene>
    <name evidence="3" type="primary">bam</name>
    <name evidence="3" type="ORF">Amac_041310</name>
</gene>
<keyword evidence="4" id="KW-1185">Reference proteome</keyword>